<feature type="region of interest" description="Disordered" evidence="10">
    <location>
        <begin position="868"/>
        <end position="899"/>
    </location>
</feature>
<keyword evidence="8 11" id="KW-1133">Transmembrane helix</keyword>
<organism evidence="14">
    <name type="scientific">Spirodela intermedia</name>
    <name type="common">Intermediate duckweed</name>
    <dbReference type="NCBI Taxonomy" id="51605"/>
    <lineage>
        <taxon>Eukaryota</taxon>
        <taxon>Viridiplantae</taxon>
        <taxon>Streptophyta</taxon>
        <taxon>Embryophyta</taxon>
        <taxon>Tracheophyta</taxon>
        <taxon>Spermatophyta</taxon>
        <taxon>Magnoliopsida</taxon>
        <taxon>Liliopsida</taxon>
        <taxon>Araceae</taxon>
        <taxon>Lemnoideae</taxon>
        <taxon>Spirodela</taxon>
    </lineage>
</organism>
<evidence type="ECO:0000256" key="3">
    <source>
        <dbReference type="ARBA" id="ARBA00004906"/>
    </source>
</evidence>
<keyword evidence="15" id="KW-1185">Reference proteome</keyword>
<feature type="domain" description="SWEET-like" evidence="12">
    <location>
        <begin position="561"/>
        <end position="834"/>
    </location>
</feature>
<accession>A0A7I8J879</accession>
<keyword evidence="9 11" id="KW-0472">Membrane</keyword>
<evidence type="ECO:0000256" key="6">
    <source>
        <dbReference type="ARBA" id="ARBA00022692"/>
    </source>
</evidence>
<evidence type="ECO:0000256" key="10">
    <source>
        <dbReference type="SAM" id="MobiDB-lite"/>
    </source>
</evidence>
<feature type="domain" description="DUF2921" evidence="13">
    <location>
        <begin position="462"/>
        <end position="558"/>
    </location>
</feature>
<feature type="domain" description="DUF2921" evidence="13">
    <location>
        <begin position="170"/>
        <end position="341"/>
    </location>
</feature>
<dbReference type="GO" id="GO:0061630">
    <property type="term" value="F:ubiquitin protein ligase activity"/>
    <property type="evidence" value="ECO:0007669"/>
    <property type="project" value="UniProtKB-EC"/>
</dbReference>
<comment type="subcellular location">
    <subcellularLocation>
        <location evidence="2">Endomembrane system</location>
        <topology evidence="2">Multi-pass membrane protein</topology>
    </subcellularLocation>
</comment>
<dbReference type="AlphaFoldDB" id="A0A7I8J879"/>
<dbReference type="EC" id="2.3.2.27" evidence="4"/>
<evidence type="ECO:0000256" key="1">
    <source>
        <dbReference type="ARBA" id="ARBA00000900"/>
    </source>
</evidence>
<evidence type="ECO:0000313" key="14">
    <source>
        <dbReference type="EMBL" id="CAA2627009.1"/>
    </source>
</evidence>
<dbReference type="PANTHER" id="PTHR33389:SF4">
    <property type="entry name" value="PII, URIDYLYLTRANSFERASE (DUF2921)"/>
    <property type="match status" value="1"/>
</dbReference>
<keyword evidence="5" id="KW-0808">Transferase</keyword>
<dbReference type="Proteomes" id="UP001189122">
    <property type="component" value="Unassembled WGS sequence"/>
</dbReference>
<evidence type="ECO:0000256" key="8">
    <source>
        <dbReference type="ARBA" id="ARBA00022989"/>
    </source>
</evidence>
<comment type="pathway">
    <text evidence="3">Protein modification; protein ubiquitination.</text>
</comment>
<evidence type="ECO:0000259" key="13">
    <source>
        <dbReference type="Pfam" id="PF25333"/>
    </source>
</evidence>
<feature type="transmembrane region" description="Helical" evidence="11">
    <location>
        <begin position="604"/>
        <end position="626"/>
    </location>
</feature>
<sequence length="899" mass="100207">MNLDGEWAQNSSDAPLMPVYMGSHYNSSGFPSLDSKRFSRNNQTNDEVLMLERHSKLEIAFEGLYFESKEDGGERVMCLLGSANLPLRGDDPADPWNLKNDSDPPKDEKIKLVVRVPMSSNLTRREIKGDMMSLHNKSTPGYFSKVQVAFRLADYSMRAYKFESGNITAKACSPYPHPHKWLDDHIKVYKGPDFCNILHQLESYQSFTMLPNWICDSTNETTGRCGHFNRRTSMGPIGALAMSGSDFFARAASLFKEVLPWELDYEAAHRTSLSRPIVSSEGFWNSSSGQLCMVACAGADPSRCNLRICLYVPTSFSITQRSTVIGSISSISKSGDLSNFSFSFGRAIGAYGLGTVSRAYESSYEYTMTKQATNFLGRDGTTGRGGGIKKALFKYPRMNEGVDLCRDLMLSVSAFPVQGSGSRSAREFVIFKIFTLGSKFCDYDLYQPSGNSSDKPAQAAASTLNVSAELEITRYPRNKSLMLSLEGLYSQATGKMYLVGCRVAPVPRKTVCNITDWQHLDCEIKVEIQYPPTTLRGLTMPTATVSIESNRPKDKDPLLRSKILSDRQVEVVLRISTLSIVAACILSQLLYVKQTSADAPYVSHVMLGIQALGYGLPLITGADALFTRLSQRHHASSYQYDLQRDGSFQIADFIVKSLVLTAFLVTLRLWQKVWESRIRLPTGVPSDKRVLVVCLILHAVGFLVILLTNPNTHLHEPTGTDIYISSQSPSHGIKDWGTRLEQYAGLMQDFFLLPQVVGNIIWQVKCRPLRKGYYLGITLIRLLPIAPLIKIYFDQGYEFADPNLGFYSRTWDVVIALVGVLLAAVVHFQQRCGCHVETKQIPWLGVGRFGYLEPGGYDRVATVPSESELVPGAMETKRPAEARAGTEKRAERHPPKRER</sequence>
<reference evidence="14 15" key="1">
    <citation type="submission" date="2019-12" db="EMBL/GenBank/DDBJ databases">
        <authorList>
            <person name="Scholz U."/>
            <person name="Mascher M."/>
            <person name="Fiebig A."/>
        </authorList>
    </citation>
    <scope>NUCLEOTIDE SEQUENCE</scope>
</reference>
<dbReference type="PANTHER" id="PTHR33389">
    <property type="entry name" value="FAMILY PROTEIN, PUTATIVE (DUF2921)-RELATED"/>
    <property type="match status" value="1"/>
</dbReference>
<dbReference type="Pfam" id="PF11145">
    <property type="entry name" value="DUF2921"/>
    <property type="match status" value="1"/>
</dbReference>
<dbReference type="EMBL" id="LR743596">
    <property type="protein sequence ID" value="CAA2627009.1"/>
    <property type="molecule type" value="Genomic_DNA"/>
</dbReference>
<keyword evidence="7" id="KW-0833">Ubl conjugation pathway</keyword>
<dbReference type="Pfam" id="PF25333">
    <property type="entry name" value="DUF2921_N"/>
    <property type="match status" value="3"/>
</dbReference>
<feature type="transmembrane region" description="Helical" evidence="11">
    <location>
        <begin position="690"/>
        <end position="708"/>
    </location>
</feature>
<feature type="transmembrane region" description="Helical" evidence="11">
    <location>
        <begin position="571"/>
        <end position="592"/>
    </location>
</feature>
<feature type="domain" description="DUF2921" evidence="13">
    <location>
        <begin position="48"/>
        <end position="146"/>
    </location>
</feature>
<name>A0A7I8J879_SPIIN</name>
<evidence type="ECO:0000256" key="9">
    <source>
        <dbReference type="ARBA" id="ARBA00023136"/>
    </source>
</evidence>
<evidence type="ECO:0000256" key="11">
    <source>
        <dbReference type="SAM" id="Phobius"/>
    </source>
</evidence>
<evidence type="ECO:0000256" key="5">
    <source>
        <dbReference type="ARBA" id="ARBA00022679"/>
    </source>
</evidence>
<dbReference type="EMBL" id="CACRZD030000009">
    <property type="protein sequence ID" value="CAA6666299.1"/>
    <property type="molecule type" value="Genomic_DNA"/>
</dbReference>
<dbReference type="InterPro" id="IPR021319">
    <property type="entry name" value="DUF2921"/>
</dbReference>
<dbReference type="GO" id="GO:0012505">
    <property type="term" value="C:endomembrane system"/>
    <property type="evidence" value="ECO:0007669"/>
    <property type="project" value="UniProtKB-SubCell"/>
</dbReference>
<feature type="transmembrane region" description="Helical" evidence="11">
    <location>
        <begin position="813"/>
        <end position="829"/>
    </location>
</feature>
<gene>
    <name evidence="14" type="ORF">SI7747_09012688</name>
</gene>
<protein>
    <recommendedName>
        <fullName evidence="4">RING-type E3 ubiquitin transferase</fullName>
        <ecNumber evidence="4">2.3.2.27</ecNumber>
    </recommendedName>
</protein>
<evidence type="ECO:0000256" key="4">
    <source>
        <dbReference type="ARBA" id="ARBA00012483"/>
    </source>
</evidence>
<feature type="compositionally biased region" description="Basic and acidic residues" evidence="10">
    <location>
        <begin position="875"/>
        <end position="893"/>
    </location>
</feature>
<evidence type="ECO:0000256" key="7">
    <source>
        <dbReference type="ARBA" id="ARBA00022786"/>
    </source>
</evidence>
<evidence type="ECO:0000256" key="2">
    <source>
        <dbReference type="ARBA" id="ARBA00004127"/>
    </source>
</evidence>
<comment type="catalytic activity">
    <reaction evidence="1">
        <text>S-ubiquitinyl-[E2 ubiquitin-conjugating enzyme]-L-cysteine + [acceptor protein]-L-lysine = [E2 ubiquitin-conjugating enzyme]-L-cysteine + N(6)-ubiquitinyl-[acceptor protein]-L-lysine.</text>
        <dbReference type="EC" id="2.3.2.27"/>
    </reaction>
</comment>
<dbReference type="InterPro" id="IPR057425">
    <property type="entry name" value="DUF2921_N"/>
</dbReference>
<keyword evidence="6 11" id="KW-0812">Transmembrane</keyword>
<evidence type="ECO:0000313" key="15">
    <source>
        <dbReference type="Proteomes" id="UP001189122"/>
    </source>
</evidence>
<evidence type="ECO:0000259" key="12">
    <source>
        <dbReference type="Pfam" id="PF11145"/>
    </source>
</evidence>
<feature type="transmembrane region" description="Helical" evidence="11">
    <location>
        <begin position="646"/>
        <end position="670"/>
    </location>
</feature>
<proteinExistence type="predicted"/>